<organism evidence="6 7">
    <name type="scientific">Criibacterium bergeronii</name>
    <dbReference type="NCBI Taxonomy" id="1871336"/>
    <lineage>
        <taxon>Bacteria</taxon>
        <taxon>Bacillati</taxon>
        <taxon>Bacillota</taxon>
        <taxon>Clostridia</taxon>
        <taxon>Peptostreptococcales</taxon>
        <taxon>Filifactoraceae</taxon>
        <taxon>Criibacterium</taxon>
    </lineage>
</organism>
<dbReference type="InterPro" id="IPR002078">
    <property type="entry name" value="Sigma_54_int"/>
</dbReference>
<evidence type="ECO:0000313" key="7">
    <source>
        <dbReference type="Proteomes" id="UP000093352"/>
    </source>
</evidence>
<dbReference type="PANTHER" id="PTHR32071">
    <property type="entry name" value="TRANSCRIPTIONAL REGULATORY PROTEIN"/>
    <property type="match status" value="1"/>
</dbReference>
<dbReference type="PROSITE" id="PS50045">
    <property type="entry name" value="SIGMA54_INTERACT_4"/>
    <property type="match status" value="1"/>
</dbReference>
<evidence type="ECO:0000256" key="4">
    <source>
        <dbReference type="ARBA" id="ARBA00023163"/>
    </source>
</evidence>
<keyword evidence="2" id="KW-0067">ATP-binding</keyword>
<dbReference type="PANTHER" id="PTHR32071:SF57">
    <property type="entry name" value="C4-DICARBOXYLATE TRANSPORT TRANSCRIPTIONAL REGULATORY PROTEIN DCTD"/>
    <property type="match status" value="1"/>
</dbReference>
<name>A0A371IJN5_9FIRM</name>
<keyword evidence="7" id="KW-1185">Reference proteome</keyword>
<keyword evidence="4" id="KW-0804">Transcription</keyword>
<sequence length="186" mass="21753">MYRVGGLKPISLNLKIICSTKKELKKMVKEGTFLDELYYRLSIVPLGLPPLRDRSSDIELLSNYFLDKSNKRFGKKIAGFEKSAIEFMKKYSWPGNIRELENVVEYVSNFKDKGYISEYEIRQRITVKQERDKSLDEMVKDYENGIINDLLSKYGETNESKQIIADKLKISRATLYRKLTQTKSQK</sequence>
<protein>
    <submittedName>
        <fullName evidence="6">Sigma-54-dependent Fis family transcriptional regulator</fullName>
    </submittedName>
</protein>
<dbReference type="InterPro" id="IPR009057">
    <property type="entry name" value="Homeodomain-like_sf"/>
</dbReference>
<keyword evidence="3" id="KW-0805">Transcription regulation</keyword>
<keyword evidence="1" id="KW-0547">Nucleotide-binding</keyword>
<dbReference type="Gene3D" id="1.10.8.60">
    <property type="match status" value="1"/>
</dbReference>
<dbReference type="InterPro" id="IPR025944">
    <property type="entry name" value="Sigma_54_int_dom_CS"/>
</dbReference>
<comment type="caution">
    <text evidence="6">The sequence shown here is derived from an EMBL/GenBank/DDBJ whole genome shotgun (WGS) entry which is preliminary data.</text>
</comment>
<evidence type="ECO:0000256" key="1">
    <source>
        <dbReference type="ARBA" id="ARBA00022741"/>
    </source>
</evidence>
<evidence type="ECO:0000259" key="5">
    <source>
        <dbReference type="PROSITE" id="PS50045"/>
    </source>
</evidence>
<reference evidence="6 7" key="1">
    <citation type="journal article" date="2016" name="Genome Announc.">
        <title>Draft Genome Sequence of Criibacterium bergeronii gen. nov., sp. nov., Strain CCRI-22567T, Isolated from a Vaginal Sample from a Woman with Bacterial Vaginosis.</title>
        <authorList>
            <person name="Maheux A.F."/>
            <person name="Berube E."/>
            <person name="Boudreau D.K."/>
            <person name="Raymond F."/>
            <person name="Corbeil J."/>
            <person name="Roy P.H."/>
            <person name="Boissinot M."/>
            <person name="Omar R.F."/>
        </authorList>
    </citation>
    <scope>NUCLEOTIDE SEQUENCE [LARGE SCALE GENOMIC DNA]</scope>
    <source>
        <strain evidence="6 7">CCRI-22567</strain>
    </source>
</reference>
<dbReference type="SUPFAM" id="SSF46689">
    <property type="entry name" value="Homeodomain-like"/>
    <property type="match status" value="1"/>
</dbReference>
<accession>A0A371IJN5</accession>
<dbReference type="Gene3D" id="3.40.50.300">
    <property type="entry name" value="P-loop containing nucleotide triphosphate hydrolases"/>
    <property type="match status" value="1"/>
</dbReference>
<dbReference type="InterPro" id="IPR058031">
    <property type="entry name" value="AAA_lid_NorR"/>
</dbReference>
<dbReference type="Pfam" id="PF00158">
    <property type="entry name" value="Sigma54_activat"/>
    <property type="match status" value="1"/>
</dbReference>
<evidence type="ECO:0000313" key="6">
    <source>
        <dbReference type="EMBL" id="RDY20698.1"/>
    </source>
</evidence>
<dbReference type="STRING" id="1871336.BBG48_04905"/>
<dbReference type="EMBL" id="MBEW02000023">
    <property type="protein sequence ID" value="RDY20698.1"/>
    <property type="molecule type" value="Genomic_DNA"/>
</dbReference>
<dbReference type="GO" id="GO:0005524">
    <property type="term" value="F:ATP binding"/>
    <property type="evidence" value="ECO:0007669"/>
    <property type="project" value="UniProtKB-KW"/>
</dbReference>
<dbReference type="Pfam" id="PF25601">
    <property type="entry name" value="AAA_lid_14"/>
    <property type="match status" value="1"/>
</dbReference>
<dbReference type="AlphaFoldDB" id="A0A371IJN5"/>
<dbReference type="InterPro" id="IPR027417">
    <property type="entry name" value="P-loop_NTPase"/>
</dbReference>
<evidence type="ECO:0000256" key="2">
    <source>
        <dbReference type="ARBA" id="ARBA00022840"/>
    </source>
</evidence>
<dbReference type="Gene3D" id="1.10.10.60">
    <property type="entry name" value="Homeodomain-like"/>
    <property type="match status" value="1"/>
</dbReference>
<dbReference type="GO" id="GO:0006355">
    <property type="term" value="P:regulation of DNA-templated transcription"/>
    <property type="evidence" value="ECO:0007669"/>
    <property type="project" value="InterPro"/>
</dbReference>
<dbReference type="Proteomes" id="UP000093352">
    <property type="component" value="Unassembled WGS sequence"/>
</dbReference>
<dbReference type="SUPFAM" id="SSF52540">
    <property type="entry name" value="P-loop containing nucleoside triphosphate hydrolases"/>
    <property type="match status" value="1"/>
</dbReference>
<gene>
    <name evidence="6" type="ORF">BBG48_008810</name>
</gene>
<proteinExistence type="predicted"/>
<dbReference type="PROSITE" id="PS00688">
    <property type="entry name" value="SIGMA54_INTERACT_3"/>
    <property type="match status" value="1"/>
</dbReference>
<feature type="domain" description="Sigma-54 factor interaction" evidence="5">
    <location>
        <begin position="1"/>
        <end position="109"/>
    </location>
</feature>
<evidence type="ECO:0000256" key="3">
    <source>
        <dbReference type="ARBA" id="ARBA00023015"/>
    </source>
</evidence>